<dbReference type="Proteomes" id="UP000521943">
    <property type="component" value="Unassembled WGS sequence"/>
</dbReference>
<dbReference type="AlphaFoldDB" id="A0A8H6LUQ3"/>
<feature type="region of interest" description="Disordered" evidence="1">
    <location>
        <begin position="138"/>
        <end position="179"/>
    </location>
</feature>
<name>A0A8H6LUQ3_9AGAR</name>
<evidence type="ECO:0000256" key="1">
    <source>
        <dbReference type="SAM" id="MobiDB-lite"/>
    </source>
</evidence>
<sequence>MPNEFNSSGRTVLYAFAFASLASSDHDNVCIVPYRVLSTFNTVALLGLSTTPKTRSRSLASGAQFASRPTGIPTAILRRFSLANYAPEDSFSTTLIQRTTNGTTSFSASSSSTTTSTSRPAPTLLLLYIPLNSANSVPESVNPALTSSTSPPPFKNVSPRAQRAYGFFSSPTPPPPCTE</sequence>
<accession>A0A8H6LUQ3</accession>
<evidence type="ECO:0000313" key="3">
    <source>
        <dbReference type="Proteomes" id="UP000521943"/>
    </source>
</evidence>
<dbReference type="EMBL" id="JACGCI010000235">
    <property type="protein sequence ID" value="KAF6741527.1"/>
    <property type="molecule type" value="Genomic_DNA"/>
</dbReference>
<protein>
    <submittedName>
        <fullName evidence="2">Uncharacterized protein</fullName>
    </submittedName>
</protein>
<gene>
    <name evidence="2" type="ORF">DFP72DRAFT_1083647</name>
</gene>
<feature type="compositionally biased region" description="Polar residues" evidence="1">
    <location>
        <begin position="138"/>
        <end position="149"/>
    </location>
</feature>
<organism evidence="2 3">
    <name type="scientific">Ephemerocybe angulata</name>
    <dbReference type="NCBI Taxonomy" id="980116"/>
    <lineage>
        <taxon>Eukaryota</taxon>
        <taxon>Fungi</taxon>
        <taxon>Dikarya</taxon>
        <taxon>Basidiomycota</taxon>
        <taxon>Agaricomycotina</taxon>
        <taxon>Agaricomycetes</taxon>
        <taxon>Agaricomycetidae</taxon>
        <taxon>Agaricales</taxon>
        <taxon>Agaricineae</taxon>
        <taxon>Psathyrellaceae</taxon>
        <taxon>Ephemerocybe</taxon>
    </lineage>
</organism>
<dbReference type="OrthoDB" id="3120267at2759"/>
<proteinExistence type="predicted"/>
<reference evidence="2 3" key="1">
    <citation type="submission" date="2020-07" db="EMBL/GenBank/DDBJ databases">
        <title>Comparative genomics of pyrophilous fungi reveals a link between fire events and developmental genes.</title>
        <authorList>
            <consortium name="DOE Joint Genome Institute"/>
            <person name="Steindorff A.S."/>
            <person name="Carver A."/>
            <person name="Calhoun S."/>
            <person name="Stillman K."/>
            <person name="Liu H."/>
            <person name="Lipzen A."/>
            <person name="Pangilinan J."/>
            <person name="Labutti K."/>
            <person name="Bruns T.D."/>
            <person name="Grigoriev I.V."/>
        </authorList>
    </citation>
    <scope>NUCLEOTIDE SEQUENCE [LARGE SCALE GENOMIC DNA]</scope>
    <source>
        <strain evidence="2 3">CBS 144469</strain>
    </source>
</reference>
<evidence type="ECO:0000313" key="2">
    <source>
        <dbReference type="EMBL" id="KAF6741527.1"/>
    </source>
</evidence>
<comment type="caution">
    <text evidence="2">The sequence shown here is derived from an EMBL/GenBank/DDBJ whole genome shotgun (WGS) entry which is preliminary data.</text>
</comment>
<keyword evidence="3" id="KW-1185">Reference proteome</keyword>